<evidence type="ECO:0000313" key="3">
    <source>
        <dbReference type="Proteomes" id="UP001523219"/>
    </source>
</evidence>
<dbReference type="EMBL" id="JAMWMR010000008">
    <property type="protein sequence ID" value="MCN9241590.1"/>
    <property type="molecule type" value="Genomic_DNA"/>
</dbReference>
<dbReference type="Proteomes" id="UP001523219">
    <property type="component" value="Unassembled WGS sequence"/>
</dbReference>
<accession>A0ABT0ZDC6</accession>
<sequence length="318" mass="31608">MTAVLAVDLGKTGCRAAVWTEDGAAPLSVHEVPGAPGLASSGGVIAAETAVRSAAEAALKDAAVERLRTVCVGAAGSAAAPDAARALAQRLLATMPTDEAAVTSDAVTAHAGALGGEAGVVLAIGTGAVTVAAAEGAFALVDGWGPWLGDEGGGAWIGLAGLRAALRAQDGRGAETALRTAAIEQYGALERLPATVSRDGNPARSAAAFAPAVARAAAREDRAAVRILRDAAGALADAVSAAARRIGDDPVPVAVTGGLTHLGAPLLDPLTAALTASAHVLELRPPLGDPLDGARLLALRRSGPHEPFVTRLRHRERV</sequence>
<protein>
    <submittedName>
        <fullName evidence="2">ATPase</fullName>
    </submittedName>
</protein>
<dbReference type="InterPro" id="IPR052519">
    <property type="entry name" value="Euk-type_GlcNAc_Kinase"/>
</dbReference>
<feature type="domain" description="ATPase BadF/BadG/BcrA/BcrD type" evidence="1">
    <location>
        <begin position="7"/>
        <end position="262"/>
    </location>
</feature>
<dbReference type="Pfam" id="PF01869">
    <property type="entry name" value="BcrAD_BadFG"/>
    <property type="match status" value="1"/>
</dbReference>
<gene>
    <name evidence="2" type="ORF">NGF19_12440</name>
</gene>
<dbReference type="PANTHER" id="PTHR43190:SF3">
    <property type="entry name" value="N-ACETYL-D-GLUCOSAMINE KINASE"/>
    <property type="match status" value="1"/>
</dbReference>
<dbReference type="InterPro" id="IPR043129">
    <property type="entry name" value="ATPase_NBD"/>
</dbReference>
<name>A0ABT0ZDC6_9ACTN</name>
<dbReference type="SUPFAM" id="SSF53067">
    <property type="entry name" value="Actin-like ATPase domain"/>
    <property type="match status" value="2"/>
</dbReference>
<dbReference type="RefSeq" id="WP_252424887.1">
    <property type="nucleotide sequence ID" value="NZ_JAMWMR010000008.1"/>
</dbReference>
<proteinExistence type="predicted"/>
<reference evidence="2 3" key="1">
    <citation type="submission" date="2022-05" db="EMBL/GenBank/DDBJ databases">
        <title>Streptomyces sp. nov. RY43-2 isolated from soil of a peat swamp forest.</title>
        <authorList>
            <person name="Kanchanasin P."/>
            <person name="Tanasupawat S."/>
            <person name="Phongsopitanun W."/>
        </authorList>
    </citation>
    <scope>NUCLEOTIDE SEQUENCE [LARGE SCALE GENOMIC DNA]</scope>
    <source>
        <strain evidence="2 3">RY43-2</strain>
    </source>
</reference>
<evidence type="ECO:0000259" key="1">
    <source>
        <dbReference type="Pfam" id="PF01869"/>
    </source>
</evidence>
<organism evidence="2 3">
    <name type="scientific">Streptomyces macrolidinus</name>
    <dbReference type="NCBI Taxonomy" id="2952607"/>
    <lineage>
        <taxon>Bacteria</taxon>
        <taxon>Bacillati</taxon>
        <taxon>Actinomycetota</taxon>
        <taxon>Actinomycetes</taxon>
        <taxon>Kitasatosporales</taxon>
        <taxon>Streptomycetaceae</taxon>
        <taxon>Streptomyces</taxon>
    </lineage>
</organism>
<dbReference type="InterPro" id="IPR002731">
    <property type="entry name" value="ATPase_BadF"/>
</dbReference>
<evidence type="ECO:0000313" key="2">
    <source>
        <dbReference type="EMBL" id="MCN9241590.1"/>
    </source>
</evidence>
<dbReference type="Gene3D" id="3.30.420.40">
    <property type="match status" value="2"/>
</dbReference>
<dbReference type="PANTHER" id="PTHR43190">
    <property type="entry name" value="N-ACETYL-D-GLUCOSAMINE KINASE"/>
    <property type="match status" value="1"/>
</dbReference>
<keyword evidence="3" id="KW-1185">Reference proteome</keyword>
<comment type="caution">
    <text evidence="2">The sequence shown here is derived from an EMBL/GenBank/DDBJ whole genome shotgun (WGS) entry which is preliminary data.</text>
</comment>